<comment type="caution">
    <text evidence="1">The sequence shown here is derived from an EMBL/GenBank/DDBJ whole genome shotgun (WGS) entry which is preliminary data.</text>
</comment>
<proteinExistence type="predicted"/>
<dbReference type="NCBIfam" id="TIGR04207">
    <property type="entry name" value="halo_sig_pep"/>
    <property type="match status" value="1"/>
</dbReference>
<dbReference type="InterPro" id="IPR052949">
    <property type="entry name" value="PA_immunity-related"/>
</dbReference>
<name>A0ABD5Z5J8_9EURY</name>
<accession>A0ABD5Z5J8</accession>
<dbReference type="Gene3D" id="2.160.20.80">
    <property type="entry name" value="E3 ubiquitin-protein ligase SopA"/>
    <property type="match status" value="3"/>
</dbReference>
<protein>
    <submittedName>
        <fullName evidence="1">Surface glycoprotein</fullName>
    </submittedName>
</protein>
<dbReference type="InterPro" id="IPR026452">
    <property type="entry name" value="Surf_glycop_sig_pep"/>
</dbReference>
<reference evidence="1 2" key="1">
    <citation type="journal article" date="2019" name="Int. J. Syst. Evol. Microbiol.">
        <title>The Global Catalogue of Microorganisms (GCM) 10K type strain sequencing project: providing services to taxonomists for standard genome sequencing and annotation.</title>
        <authorList>
            <consortium name="The Broad Institute Genomics Platform"/>
            <consortium name="The Broad Institute Genome Sequencing Center for Infectious Disease"/>
            <person name="Wu L."/>
            <person name="Ma J."/>
        </authorList>
    </citation>
    <scope>NUCLEOTIDE SEQUENCE [LARGE SCALE GENOMIC DNA]</scope>
    <source>
        <strain evidence="1 2">XZGYJ-43</strain>
    </source>
</reference>
<sequence>MARQTQLRSAILAALLVLSVFAGSIAFAGSAAAVQADGSSIDTDPADPNETATHKVVLELTGNEGGNALSDIYVNYSVDPAYNGSVANVTKEDVLRVGVDVDESGDIDQQAKDLKRVLHPHNGTLVFDFGGDTSLKDNESVIVVFNNTTNPTTGEYNVSVDVNTGSKFDPVNTTLKVGPNVTDYETNETEVTGYEPASDHDEIIDSAPPNPGQTATHHVAIATSSNEVGNSLSDIQVNYHADGSFDGSVQDVGIEDVKKVGFDIDGDGDIDVSTMDDLKSVTTTNVGETVTFDFGGNYGIKDDYGVIVVYSDVQNPTSPGNYTVQADINVQSTKNPRTGSLVLANYTFRNLTLHNYTALNATYNNTTVLNSTWNNTTIVNSTFTNVTQNRTVWTNVTVQNATLNNTTFYNTTWRNVSVVNETWCNQTWQNVTVTNTTWANGTACNVTWTDSTLRNATWNNTTIYNTSLVNVTWQNTSVVNSTLVNTTWNNTTVWNTTLNNTTVVNSTLVNTTWNNTTTTNVTVTNATLTNVTFQNVTLSNVTISNVTWTNVTITNETWENTSVTNATWSNATLANGTWENTSFYEFDLTDTTFENVTFDDSDVRDVTFEDTSLDEIAHDRSRLENFTVDDEDLDDGVVDDEKIKKEKKYIKKTNNGDGNS</sequence>
<dbReference type="PANTHER" id="PTHR42999:SF2">
    <property type="match status" value="1"/>
</dbReference>
<organism evidence="1 2">
    <name type="scientific">Halospeciosus flavus</name>
    <dbReference type="NCBI Taxonomy" id="3032283"/>
    <lineage>
        <taxon>Archaea</taxon>
        <taxon>Methanobacteriati</taxon>
        <taxon>Methanobacteriota</taxon>
        <taxon>Stenosarchaea group</taxon>
        <taxon>Halobacteria</taxon>
        <taxon>Halobacteriales</taxon>
        <taxon>Halobacteriaceae</taxon>
        <taxon>Halospeciosus</taxon>
    </lineage>
</organism>
<dbReference type="AlphaFoldDB" id="A0ABD5Z5J8"/>
<gene>
    <name evidence="1" type="ORF">ACFQJ9_13835</name>
</gene>
<evidence type="ECO:0000313" key="1">
    <source>
        <dbReference type="EMBL" id="MFC7200480.1"/>
    </source>
</evidence>
<dbReference type="Proteomes" id="UP001596447">
    <property type="component" value="Unassembled WGS sequence"/>
</dbReference>
<dbReference type="PANTHER" id="PTHR42999">
    <property type="entry name" value="ANTIBIOTIC RESISTANCE PROTEIN MCBG"/>
    <property type="match status" value="1"/>
</dbReference>
<dbReference type="SUPFAM" id="SSF141571">
    <property type="entry name" value="Pentapeptide repeat-like"/>
    <property type="match status" value="2"/>
</dbReference>
<dbReference type="RefSeq" id="WP_279527260.1">
    <property type="nucleotide sequence ID" value="NZ_CP122312.1"/>
</dbReference>
<evidence type="ECO:0000313" key="2">
    <source>
        <dbReference type="Proteomes" id="UP001596447"/>
    </source>
</evidence>
<keyword evidence="2" id="KW-1185">Reference proteome</keyword>
<dbReference type="EMBL" id="JBHTAR010000011">
    <property type="protein sequence ID" value="MFC7200480.1"/>
    <property type="molecule type" value="Genomic_DNA"/>
</dbReference>